<evidence type="ECO:0000256" key="1">
    <source>
        <dbReference type="SAM" id="Phobius"/>
    </source>
</evidence>
<protein>
    <submittedName>
        <fullName evidence="2">Uncharacterized protein</fullName>
    </submittedName>
</protein>
<comment type="caution">
    <text evidence="2">The sequence shown here is derived from an EMBL/GenBank/DDBJ whole genome shotgun (WGS) entry which is preliminary data.</text>
</comment>
<organism evidence="2">
    <name type="scientific">Streptococcus salivarius</name>
    <dbReference type="NCBI Taxonomy" id="1304"/>
    <lineage>
        <taxon>Bacteria</taxon>
        <taxon>Bacillati</taxon>
        <taxon>Bacillota</taxon>
        <taxon>Bacilli</taxon>
        <taxon>Lactobacillales</taxon>
        <taxon>Streptococcaceae</taxon>
        <taxon>Streptococcus</taxon>
    </lineage>
</organism>
<sequence>MEDKNVRDFNDVLIFIITVFFSFCFSLMYIEWQNSYNQQTDRYLNGYAYVTGFSSVDAYVKLTDPDVLAVQSTGNIQYSDNYMMSQNYRYHDSFKNTEKTSQKDNQYYRLSIYDVNDTSNQPIEVDLFKFVPELKKGKEISNLKAKLYEENQKAYVLVTFEGTKVGKNREPAYTFEVSKDDKTLKLISNFSNASLYDINTIPKQEQSVKGYLPQTIGIINNLGNNLLSNVHTLDSGRVAISVGAFDGTSRTIYDQNSKLLEMAKNDSYQLVVTDSFCNDQAKTQSLLDLYKEDGKTSFIDSLVAKADTTIDGQEHLLSNFQDFDRWIYRNVSLTRKEFKSREDVQAILYDPNSTLLPIGVNALDNSLVTYDLASGPLYSFYTYSIGSETSKLKKSIELIQNWRAGFKDNEVVKELYYEKYYRSDYSPYIKRIDTANANQELKQILFMQESIFKLLQSNPFENAMKEGKDAFNRIINEGTPVGLYSILDAPRDAIYNGSFNISPDMVQRGYLLGTTPSNQAKEKYGISEFEGPRTQAVYNSMSFVQNGKAITVIIPREEE</sequence>
<dbReference type="AlphaFoldDB" id="A0A6G4NC06"/>
<keyword evidence="1" id="KW-0472">Membrane</keyword>
<dbReference type="EMBL" id="JAAJBE010000011">
    <property type="protein sequence ID" value="NGG28146.1"/>
    <property type="molecule type" value="Genomic_DNA"/>
</dbReference>
<feature type="transmembrane region" description="Helical" evidence="1">
    <location>
        <begin position="12"/>
        <end position="32"/>
    </location>
</feature>
<keyword evidence="1" id="KW-1133">Transmembrane helix</keyword>
<accession>A0A6G4NC06</accession>
<keyword evidence="1" id="KW-0812">Transmembrane</keyword>
<gene>
    <name evidence="2" type="ORF">G5S97_06260</name>
</gene>
<evidence type="ECO:0000313" key="2">
    <source>
        <dbReference type="EMBL" id="NGG28146.1"/>
    </source>
</evidence>
<reference evidence="2" key="1">
    <citation type="submission" date="2020-02" db="EMBL/GenBank/DDBJ databases">
        <title>Antibiotic resistance/susceptibility profiles of lactic acid-producing cocci isolated from the human vagina, and analysis of the genetic basis of atypical resistances.</title>
        <authorList>
            <person name="Sirichoat A."/>
            <person name="Florez A.B."/>
            <person name="Vazquez L."/>
            <person name="Buppasiri P."/>
            <person name="Panya M."/>
            <person name="Lulitanond V."/>
            <person name="Mayo B."/>
        </authorList>
    </citation>
    <scope>NUCLEOTIDE SEQUENCE</scope>
    <source>
        <strain evidence="2">VA08-2AN</strain>
    </source>
</reference>
<dbReference type="RefSeq" id="WP_164332257.1">
    <property type="nucleotide sequence ID" value="NZ_JAAJBE010000011.1"/>
</dbReference>
<proteinExistence type="predicted"/>
<name>A0A6G4NC06_STRSL</name>